<protein>
    <recommendedName>
        <fullName evidence="3">Paired domain-containing protein</fullName>
    </recommendedName>
</protein>
<feature type="signal peptide" evidence="2">
    <location>
        <begin position="1"/>
        <end position="24"/>
    </location>
</feature>
<sequence>MNLRSLLSVIYILCSASVATSSYGDPPLFIHKINDAGGHYRHGHALSWECRLEILSLHVGGCTASQIARETSRSRWCVRKIVEWFDRTGLSSPRPIAGRRPPKLRLPELLYLKWLTKARPCLKHAEYVQRLLQDMEVLVSESTVCRALKYLRLTRKRKTKAAYRKYAPANLLRIKDYEAWQSERDARRIVFVDEMGIRAADAETNYARSQAGHKAVVPGASHETGERGIKWNFLAAMTVDGVLDCSFMKTGSINGQTFENWVAITLIPTILQAYPDGGVSVVMDNASFHRSRILTPMFAHHDMELMFLPAYSPEFNPIETLFAWVKGHVRRDALGSISDIPGATFRALAAVTPRLCKSWLKFSDYVVD</sequence>
<dbReference type="InterPro" id="IPR001523">
    <property type="entry name" value="Paired_dom"/>
</dbReference>
<dbReference type="Gene3D" id="1.10.10.10">
    <property type="entry name" value="Winged helix-like DNA-binding domain superfamily/Winged helix DNA-binding domain"/>
    <property type="match status" value="1"/>
</dbReference>
<dbReference type="InterPro" id="IPR009057">
    <property type="entry name" value="Homeodomain-like_sf"/>
</dbReference>
<gene>
    <name evidence="4" type="ORF">MICPUN_64987</name>
</gene>
<dbReference type="RefSeq" id="XP_002506953.1">
    <property type="nucleotide sequence ID" value="XM_002506907.1"/>
</dbReference>
<dbReference type="SUPFAM" id="SSF46689">
    <property type="entry name" value="Homeodomain-like"/>
    <property type="match status" value="1"/>
</dbReference>
<dbReference type="Proteomes" id="UP000002009">
    <property type="component" value="Chromosome 17"/>
</dbReference>
<dbReference type="Pfam" id="PF00292">
    <property type="entry name" value="PAX"/>
    <property type="match status" value="1"/>
</dbReference>
<dbReference type="NCBIfam" id="NF033545">
    <property type="entry name" value="transpos_IS630"/>
    <property type="match status" value="1"/>
</dbReference>
<keyword evidence="1" id="KW-0563">Paired box</keyword>
<evidence type="ECO:0000313" key="5">
    <source>
        <dbReference type="Proteomes" id="UP000002009"/>
    </source>
</evidence>
<dbReference type="SMART" id="SM00351">
    <property type="entry name" value="PAX"/>
    <property type="match status" value="1"/>
</dbReference>
<dbReference type="InterPro" id="IPR036397">
    <property type="entry name" value="RNaseH_sf"/>
</dbReference>
<dbReference type="GeneID" id="8249887"/>
<dbReference type="PROSITE" id="PS51057">
    <property type="entry name" value="PAIRED_2"/>
    <property type="match status" value="1"/>
</dbReference>
<evidence type="ECO:0000259" key="3">
    <source>
        <dbReference type="PROSITE" id="PS51057"/>
    </source>
</evidence>
<feature type="chain" id="PRO_5002909192" description="Paired domain-containing protein" evidence="2">
    <location>
        <begin position="25"/>
        <end position="368"/>
    </location>
</feature>
<dbReference type="EMBL" id="CP001335">
    <property type="protein sequence ID" value="ACO68211.1"/>
    <property type="molecule type" value="Genomic_DNA"/>
</dbReference>
<accession>C1EJM1</accession>
<dbReference type="eggNOG" id="ENOG502S8DJ">
    <property type="taxonomic scope" value="Eukaryota"/>
</dbReference>
<dbReference type="PANTHER" id="PTHR46564">
    <property type="entry name" value="TRANSPOSASE"/>
    <property type="match status" value="1"/>
</dbReference>
<evidence type="ECO:0000313" key="4">
    <source>
        <dbReference type="EMBL" id="ACO68211.1"/>
    </source>
</evidence>
<dbReference type="OrthoDB" id="2142724at2759"/>
<dbReference type="InterPro" id="IPR036388">
    <property type="entry name" value="WH-like_DNA-bd_sf"/>
</dbReference>
<dbReference type="InterPro" id="IPR047655">
    <property type="entry name" value="Transpos_IS630-like"/>
</dbReference>
<keyword evidence="5" id="KW-1185">Reference proteome</keyword>
<evidence type="ECO:0000256" key="2">
    <source>
        <dbReference type="SAM" id="SignalP"/>
    </source>
</evidence>
<dbReference type="KEGG" id="mis:MICPUN_64987"/>
<name>C1EJM1_MICCC</name>
<dbReference type="InParanoid" id="C1EJM1"/>
<dbReference type="Gene3D" id="3.30.420.10">
    <property type="entry name" value="Ribonuclease H-like superfamily/Ribonuclease H"/>
    <property type="match status" value="1"/>
</dbReference>
<proteinExistence type="predicted"/>
<dbReference type="GO" id="GO:0006355">
    <property type="term" value="P:regulation of DNA-templated transcription"/>
    <property type="evidence" value="ECO:0007669"/>
    <property type="project" value="InterPro"/>
</dbReference>
<dbReference type="AlphaFoldDB" id="C1EJM1"/>
<evidence type="ECO:0000256" key="1">
    <source>
        <dbReference type="ARBA" id="ARBA00022724"/>
    </source>
</evidence>
<dbReference type="PANTHER" id="PTHR46564:SF1">
    <property type="entry name" value="TRANSPOSASE"/>
    <property type="match status" value="1"/>
</dbReference>
<dbReference type="OMA" id="WADEMIY"/>
<dbReference type="GO" id="GO:0003677">
    <property type="term" value="F:DNA binding"/>
    <property type="evidence" value="ECO:0007669"/>
    <property type="project" value="InterPro"/>
</dbReference>
<keyword evidence="2" id="KW-0732">Signal</keyword>
<dbReference type="Pfam" id="PF13358">
    <property type="entry name" value="DDE_3"/>
    <property type="match status" value="1"/>
</dbReference>
<reference evidence="4 5" key="1">
    <citation type="journal article" date="2009" name="Science">
        <title>Green evolution and dynamic adaptations revealed by genomes of the marine picoeukaryotes Micromonas.</title>
        <authorList>
            <person name="Worden A.Z."/>
            <person name="Lee J.H."/>
            <person name="Mock T."/>
            <person name="Rouze P."/>
            <person name="Simmons M.P."/>
            <person name="Aerts A.L."/>
            <person name="Allen A.E."/>
            <person name="Cuvelier M.L."/>
            <person name="Derelle E."/>
            <person name="Everett M.V."/>
            <person name="Foulon E."/>
            <person name="Grimwood J."/>
            <person name="Gundlach H."/>
            <person name="Henrissat B."/>
            <person name="Napoli C."/>
            <person name="McDonald S.M."/>
            <person name="Parker M.S."/>
            <person name="Rombauts S."/>
            <person name="Salamov A."/>
            <person name="Von Dassow P."/>
            <person name="Badger J.H."/>
            <person name="Coutinho P.M."/>
            <person name="Demir E."/>
            <person name="Dubchak I."/>
            <person name="Gentemann C."/>
            <person name="Eikrem W."/>
            <person name="Gready J.E."/>
            <person name="John U."/>
            <person name="Lanier W."/>
            <person name="Lindquist E.A."/>
            <person name="Lucas S."/>
            <person name="Mayer K.F."/>
            <person name="Moreau H."/>
            <person name="Not F."/>
            <person name="Otillar R."/>
            <person name="Panaud O."/>
            <person name="Pangilinan J."/>
            <person name="Paulsen I."/>
            <person name="Piegu B."/>
            <person name="Poliakov A."/>
            <person name="Robbens S."/>
            <person name="Schmutz J."/>
            <person name="Toulza E."/>
            <person name="Wyss T."/>
            <person name="Zelensky A."/>
            <person name="Zhou K."/>
            <person name="Armbrust E.V."/>
            <person name="Bhattacharya D."/>
            <person name="Goodenough U.W."/>
            <person name="Van de Peer Y."/>
            <person name="Grigoriev I.V."/>
        </authorList>
    </citation>
    <scope>NUCLEOTIDE SEQUENCE [LARGE SCALE GENOMIC DNA]</scope>
    <source>
        <strain evidence="5">RCC299 / NOUM17</strain>
    </source>
</reference>
<organism evidence="4 5">
    <name type="scientific">Micromonas commoda (strain RCC299 / NOUM17 / CCMP2709)</name>
    <name type="common">Picoplanktonic green alga</name>
    <dbReference type="NCBI Taxonomy" id="296587"/>
    <lineage>
        <taxon>Eukaryota</taxon>
        <taxon>Viridiplantae</taxon>
        <taxon>Chlorophyta</taxon>
        <taxon>Mamiellophyceae</taxon>
        <taxon>Mamiellales</taxon>
        <taxon>Mamiellaceae</taxon>
        <taxon>Micromonas</taxon>
    </lineage>
</organism>
<dbReference type="InterPro" id="IPR038717">
    <property type="entry name" value="Tc1-like_DDE_dom"/>
</dbReference>
<feature type="domain" description="Paired" evidence="3">
    <location>
        <begin position="29"/>
        <end position="151"/>
    </location>
</feature>